<dbReference type="STRING" id="1121420.SAMN02746098_00585"/>
<gene>
    <name evidence="1" type="ORF">SAMN02746098_00585</name>
</gene>
<evidence type="ECO:0000313" key="2">
    <source>
        <dbReference type="Proteomes" id="UP000183954"/>
    </source>
</evidence>
<reference evidence="2" key="1">
    <citation type="submission" date="2016-11" db="EMBL/GenBank/DDBJ databases">
        <authorList>
            <person name="Varghese N."/>
            <person name="Submissions S."/>
        </authorList>
    </citation>
    <scope>NUCLEOTIDE SEQUENCE [LARGE SCALE GENOMIC DNA]</scope>
    <source>
        <strain evidence="2">DSM 15449</strain>
    </source>
</reference>
<dbReference type="Proteomes" id="UP000183954">
    <property type="component" value="Unassembled WGS sequence"/>
</dbReference>
<evidence type="ECO:0000313" key="1">
    <source>
        <dbReference type="EMBL" id="SHH26609.1"/>
    </source>
</evidence>
<organism evidence="1 2">
    <name type="scientific">Desulfosporosinus lacus DSM 15449</name>
    <dbReference type="NCBI Taxonomy" id="1121420"/>
    <lineage>
        <taxon>Bacteria</taxon>
        <taxon>Bacillati</taxon>
        <taxon>Bacillota</taxon>
        <taxon>Clostridia</taxon>
        <taxon>Eubacteriales</taxon>
        <taxon>Desulfitobacteriaceae</taxon>
        <taxon>Desulfosporosinus</taxon>
    </lineage>
</organism>
<protein>
    <submittedName>
        <fullName evidence="1">Uncharacterized protein</fullName>
    </submittedName>
</protein>
<sequence>MQSLEVHIVMRYALRAFCIIKKLQSNVKKHLKLLVNMLKYLTRGFLTKYDII</sequence>
<accession>A0A1M5RKC0</accession>
<keyword evidence="2" id="KW-1185">Reference proteome</keyword>
<proteinExistence type="predicted"/>
<dbReference type="AlphaFoldDB" id="A0A1M5RKC0"/>
<name>A0A1M5RKC0_9FIRM</name>
<dbReference type="EMBL" id="FQXJ01000003">
    <property type="protein sequence ID" value="SHH26609.1"/>
    <property type="molecule type" value="Genomic_DNA"/>
</dbReference>